<reference evidence="3 4" key="2">
    <citation type="submission" date="2020-07" db="EMBL/GenBank/DDBJ databases">
        <title>Genome assembly of wild tea tree DASZ reveals pedigree and selection history of tea varieties.</title>
        <authorList>
            <person name="Zhang W."/>
        </authorList>
    </citation>
    <scope>NUCLEOTIDE SEQUENCE [LARGE SCALE GENOMIC DNA]</scope>
    <source>
        <strain evidence="4">cv. G240</strain>
        <tissue evidence="3">Leaf</tissue>
    </source>
</reference>
<evidence type="ECO:0000313" key="3">
    <source>
        <dbReference type="EMBL" id="KAF5960953.1"/>
    </source>
</evidence>
<reference evidence="4" key="1">
    <citation type="journal article" date="2020" name="Nat. Commun.">
        <title>Genome assembly of wild tea tree DASZ reveals pedigree and selection history of tea varieties.</title>
        <authorList>
            <person name="Zhang W."/>
            <person name="Zhang Y."/>
            <person name="Qiu H."/>
            <person name="Guo Y."/>
            <person name="Wan H."/>
            <person name="Zhang X."/>
            <person name="Scossa F."/>
            <person name="Alseekh S."/>
            <person name="Zhang Q."/>
            <person name="Wang P."/>
            <person name="Xu L."/>
            <person name="Schmidt M.H."/>
            <person name="Jia X."/>
            <person name="Li D."/>
            <person name="Zhu A."/>
            <person name="Guo F."/>
            <person name="Chen W."/>
            <person name="Ni D."/>
            <person name="Usadel B."/>
            <person name="Fernie A.R."/>
            <person name="Wen W."/>
        </authorList>
    </citation>
    <scope>NUCLEOTIDE SEQUENCE [LARGE SCALE GENOMIC DNA]</scope>
    <source>
        <strain evidence="4">cv. G240</strain>
    </source>
</reference>
<dbReference type="Pfam" id="PF26631">
    <property type="entry name" value="DUF8204"/>
    <property type="match status" value="1"/>
</dbReference>
<dbReference type="AlphaFoldDB" id="A0A7J7I7G0"/>
<gene>
    <name evidence="3" type="ORF">HYC85_002162</name>
</gene>
<feature type="compositionally biased region" description="Basic and acidic residues" evidence="1">
    <location>
        <begin position="1"/>
        <end position="16"/>
    </location>
</feature>
<accession>A0A7J7I7G0</accession>
<keyword evidence="4" id="KW-1185">Reference proteome</keyword>
<sequence length="244" mass="27218">MGEEMGKENGEDKESPKNNSNSNSENPKKKKAKSCKGCLYYSSSFKSNARNPLCVGITRSLPQAPHYIVGESEMEASRDGRSFADFKYACVGYSVYSNGKVSSADMKETQTELPVCVGLEVLVDRRVNTADPVPAHVHTKEAPRARRGLNFGPDVGVVGFLANALWVLTLLRGNTLWWILSGFPQPRTHKPAHSVGDEFLGRQRRFSRNATVVAMGVAKNLRRVGNQMKERLDDILYPYRRRPK</sequence>
<organism evidence="3 4">
    <name type="scientific">Camellia sinensis</name>
    <name type="common">Tea plant</name>
    <name type="synonym">Thea sinensis</name>
    <dbReference type="NCBI Taxonomy" id="4442"/>
    <lineage>
        <taxon>Eukaryota</taxon>
        <taxon>Viridiplantae</taxon>
        <taxon>Streptophyta</taxon>
        <taxon>Embryophyta</taxon>
        <taxon>Tracheophyta</taxon>
        <taxon>Spermatophyta</taxon>
        <taxon>Magnoliopsida</taxon>
        <taxon>eudicotyledons</taxon>
        <taxon>Gunneridae</taxon>
        <taxon>Pentapetalae</taxon>
        <taxon>asterids</taxon>
        <taxon>Ericales</taxon>
        <taxon>Theaceae</taxon>
        <taxon>Camellia</taxon>
    </lineage>
</organism>
<proteinExistence type="predicted"/>
<dbReference type="PANTHER" id="PTHR34566">
    <property type="entry name" value="ALTERED INHERITANCE OF MITOCHONDRIA PROTEIN"/>
    <property type="match status" value="1"/>
</dbReference>
<dbReference type="Proteomes" id="UP000593564">
    <property type="component" value="Unassembled WGS sequence"/>
</dbReference>
<comment type="caution">
    <text evidence="3">The sequence shown here is derived from an EMBL/GenBank/DDBJ whole genome shotgun (WGS) entry which is preliminary data.</text>
</comment>
<name>A0A7J7I7G0_CAMSI</name>
<protein>
    <recommendedName>
        <fullName evidence="2">DUF8204 domain-containing protein</fullName>
    </recommendedName>
</protein>
<dbReference type="EMBL" id="JACBKZ010000001">
    <property type="protein sequence ID" value="KAF5960953.1"/>
    <property type="molecule type" value="Genomic_DNA"/>
</dbReference>
<feature type="domain" description="DUF8204" evidence="2">
    <location>
        <begin position="31"/>
        <end position="122"/>
    </location>
</feature>
<feature type="region of interest" description="Disordered" evidence="1">
    <location>
        <begin position="1"/>
        <end position="32"/>
    </location>
</feature>
<evidence type="ECO:0000259" key="2">
    <source>
        <dbReference type="Pfam" id="PF26631"/>
    </source>
</evidence>
<dbReference type="InterPro" id="IPR058517">
    <property type="entry name" value="DUF8204"/>
</dbReference>
<evidence type="ECO:0000256" key="1">
    <source>
        <dbReference type="SAM" id="MobiDB-lite"/>
    </source>
</evidence>
<evidence type="ECO:0000313" key="4">
    <source>
        <dbReference type="Proteomes" id="UP000593564"/>
    </source>
</evidence>
<dbReference type="PANTHER" id="PTHR34566:SF2">
    <property type="entry name" value="ALTERED INHERITANCE OF MITOCHONDRIA PROTEIN"/>
    <property type="match status" value="1"/>
</dbReference>